<proteinExistence type="predicted"/>
<protein>
    <submittedName>
        <fullName evidence="1">Unannotated protein</fullName>
    </submittedName>
</protein>
<dbReference type="AlphaFoldDB" id="A0A6J7L7Z9"/>
<reference evidence="1" key="1">
    <citation type="submission" date="2020-05" db="EMBL/GenBank/DDBJ databases">
        <authorList>
            <person name="Chiriac C."/>
            <person name="Salcher M."/>
            <person name="Ghai R."/>
            <person name="Kavagutti S V."/>
        </authorList>
    </citation>
    <scope>NUCLEOTIDE SEQUENCE</scope>
</reference>
<organism evidence="1">
    <name type="scientific">freshwater metagenome</name>
    <dbReference type="NCBI Taxonomy" id="449393"/>
    <lineage>
        <taxon>unclassified sequences</taxon>
        <taxon>metagenomes</taxon>
        <taxon>ecological metagenomes</taxon>
    </lineage>
</organism>
<name>A0A6J7L7Z9_9ZZZZ</name>
<dbReference type="EMBL" id="CAFBMK010000501">
    <property type="protein sequence ID" value="CAB4961784.1"/>
    <property type="molecule type" value="Genomic_DNA"/>
</dbReference>
<gene>
    <name evidence="1" type="ORF">UFOPK3564_04107</name>
</gene>
<sequence>MPRCITRSPTTREWSARCRTQALSHMTTSPGDHAWAWTFSGRTLCAKSAATVRSVSSAVMSVIAAQRAGVVRKSPMRPVSGCGRKTGCHAAASSPSSSCTPVTTCSMLRPSSVPRRSPGSVSYARCWFENSVSPPSAGMCTARSAV</sequence>
<evidence type="ECO:0000313" key="1">
    <source>
        <dbReference type="EMBL" id="CAB4961784.1"/>
    </source>
</evidence>
<accession>A0A6J7L7Z9</accession>